<sequence>MKKKYRLYAMFEDEKQEWNVDQTGSEVEQDAVELFGLPHHLTPSERRAFTWCWTSGEFRGRVRGLGGCPESTSIKSEWESRKSSSIGEGCNEGQSGSVAILPMMAEEEKDQCLEGPRGTWQRVSDIPHHIPRQTLTKHMISDSTIHATTKLPLQGLQYQRPIYCTRPMSAAENIWQGLQNTLQHNRSKTVTEHLVQTFELYGIAQALAVCFKGMMHHESAKDAFRNVAMLYAEECYISPSPAASSTELEAALHKSQCHWQDWVPLKNSLTNNNPTSLCICPIMAYLQYTTWCTPIGALARWCGWKI</sequence>
<reference evidence="1 2" key="1">
    <citation type="journal article" date="2019" name="Nat. Ecol. Evol.">
        <title>Megaphylogeny resolves global patterns of mushroom evolution.</title>
        <authorList>
            <person name="Varga T."/>
            <person name="Krizsan K."/>
            <person name="Foldi C."/>
            <person name="Dima B."/>
            <person name="Sanchez-Garcia M."/>
            <person name="Sanchez-Ramirez S."/>
            <person name="Szollosi G.J."/>
            <person name="Szarkandi J.G."/>
            <person name="Papp V."/>
            <person name="Albert L."/>
            <person name="Andreopoulos W."/>
            <person name="Angelini C."/>
            <person name="Antonin V."/>
            <person name="Barry K.W."/>
            <person name="Bougher N.L."/>
            <person name="Buchanan P."/>
            <person name="Buyck B."/>
            <person name="Bense V."/>
            <person name="Catcheside P."/>
            <person name="Chovatia M."/>
            <person name="Cooper J."/>
            <person name="Damon W."/>
            <person name="Desjardin D."/>
            <person name="Finy P."/>
            <person name="Geml J."/>
            <person name="Haridas S."/>
            <person name="Hughes K."/>
            <person name="Justo A."/>
            <person name="Karasinski D."/>
            <person name="Kautmanova I."/>
            <person name="Kiss B."/>
            <person name="Kocsube S."/>
            <person name="Kotiranta H."/>
            <person name="LaButti K.M."/>
            <person name="Lechner B.E."/>
            <person name="Liimatainen K."/>
            <person name="Lipzen A."/>
            <person name="Lukacs Z."/>
            <person name="Mihaltcheva S."/>
            <person name="Morgado L.N."/>
            <person name="Niskanen T."/>
            <person name="Noordeloos M.E."/>
            <person name="Ohm R.A."/>
            <person name="Ortiz-Santana B."/>
            <person name="Ovrebo C."/>
            <person name="Racz N."/>
            <person name="Riley R."/>
            <person name="Savchenko A."/>
            <person name="Shiryaev A."/>
            <person name="Soop K."/>
            <person name="Spirin V."/>
            <person name="Szebenyi C."/>
            <person name="Tomsovsky M."/>
            <person name="Tulloss R.E."/>
            <person name="Uehling J."/>
            <person name="Grigoriev I.V."/>
            <person name="Vagvolgyi C."/>
            <person name="Papp T."/>
            <person name="Martin F.M."/>
            <person name="Miettinen O."/>
            <person name="Hibbett D.S."/>
            <person name="Nagy L.G."/>
        </authorList>
    </citation>
    <scope>NUCLEOTIDE SEQUENCE [LARGE SCALE GENOMIC DNA]</scope>
    <source>
        <strain evidence="1 2">CBS 309.79</strain>
    </source>
</reference>
<keyword evidence="2" id="KW-1185">Reference proteome</keyword>
<organism evidence="1 2">
    <name type="scientific">Pterulicium gracile</name>
    <dbReference type="NCBI Taxonomy" id="1884261"/>
    <lineage>
        <taxon>Eukaryota</taxon>
        <taxon>Fungi</taxon>
        <taxon>Dikarya</taxon>
        <taxon>Basidiomycota</taxon>
        <taxon>Agaricomycotina</taxon>
        <taxon>Agaricomycetes</taxon>
        <taxon>Agaricomycetidae</taxon>
        <taxon>Agaricales</taxon>
        <taxon>Pleurotineae</taxon>
        <taxon>Pterulaceae</taxon>
        <taxon>Pterulicium</taxon>
    </lineage>
</organism>
<proteinExistence type="predicted"/>
<name>A0A5C3QAV3_9AGAR</name>
<accession>A0A5C3QAV3</accession>
<evidence type="ECO:0000313" key="2">
    <source>
        <dbReference type="Proteomes" id="UP000305067"/>
    </source>
</evidence>
<dbReference type="AlphaFoldDB" id="A0A5C3QAV3"/>
<dbReference type="EMBL" id="ML178838">
    <property type="protein sequence ID" value="TFK98696.1"/>
    <property type="molecule type" value="Genomic_DNA"/>
</dbReference>
<dbReference type="Proteomes" id="UP000305067">
    <property type="component" value="Unassembled WGS sequence"/>
</dbReference>
<evidence type="ECO:0000313" key="1">
    <source>
        <dbReference type="EMBL" id="TFK98696.1"/>
    </source>
</evidence>
<gene>
    <name evidence="1" type="ORF">BDV98DRAFT_628256</name>
</gene>
<protein>
    <submittedName>
        <fullName evidence="1">Uncharacterized protein</fullName>
    </submittedName>
</protein>